<evidence type="ECO:0000259" key="8">
    <source>
        <dbReference type="PROSITE" id="PS50928"/>
    </source>
</evidence>
<feature type="transmembrane region" description="Helical" evidence="7">
    <location>
        <begin position="170"/>
        <end position="189"/>
    </location>
</feature>
<comment type="similarity">
    <text evidence="7">Belongs to the binding-protein-dependent transport system permease family.</text>
</comment>
<proteinExistence type="inferred from homology"/>
<comment type="subcellular location">
    <subcellularLocation>
        <location evidence="1 7">Cell membrane</location>
        <topology evidence="1 7">Multi-pass membrane protein</topology>
    </subcellularLocation>
</comment>
<dbReference type="InterPro" id="IPR000515">
    <property type="entry name" value="MetI-like"/>
</dbReference>
<evidence type="ECO:0000256" key="6">
    <source>
        <dbReference type="ARBA" id="ARBA00023136"/>
    </source>
</evidence>
<dbReference type="AlphaFoldDB" id="A0A537JSR3"/>
<feature type="transmembrane region" description="Helical" evidence="7">
    <location>
        <begin position="101"/>
        <end position="123"/>
    </location>
</feature>
<dbReference type="InterPro" id="IPR035906">
    <property type="entry name" value="MetI-like_sf"/>
</dbReference>
<protein>
    <submittedName>
        <fullName evidence="9">ABC transporter permease</fullName>
    </submittedName>
</protein>
<evidence type="ECO:0000256" key="3">
    <source>
        <dbReference type="ARBA" id="ARBA00022475"/>
    </source>
</evidence>
<keyword evidence="3" id="KW-1003">Cell membrane</keyword>
<evidence type="ECO:0000256" key="2">
    <source>
        <dbReference type="ARBA" id="ARBA00022448"/>
    </source>
</evidence>
<evidence type="ECO:0000256" key="7">
    <source>
        <dbReference type="RuleBase" id="RU363032"/>
    </source>
</evidence>
<dbReference type="PROSITE" id="PS50928">
    <property type="entry name" value="ABC_TM1"/>
    <property type="match status" value="1"/>
</dbReference>
<dbReference type="CDD" id="cd06261">
    <property type="entry name" value="TM_PBP2"/>
    <property type="match status" value="1"/>
</dbReference>
<dbReference type="PANTHER" id="PTHR43163">
    <property type="entry name" value="DIPEPTIDE TRANSPORT SYSTEM PERMEASE PROTEIN DPPB-RELATED"/>
    <property type="match status" value="1"/>
</dbReference>
<evidence type="ECO:0000256" key="1">
    <source>
        <dbReference type="ARBA" id="ARBA00004651"/>
    </source>
</evidence>
<dbReference type="PANTHER" id="PTHR43163:SF6">
    <property type="entry name" value="DIPEPTIDE TRANSPORT SYSTEM PERMEASE PROTEIN DPPB-RELATED"/>
    <property type="match status" value="1"/>
</dbReference>
<feature type="transmembrane region" description="Helical" evidence="7">
    <location>
        <begin position="144"/>
        <end position="164"/>
    </location>
</feature>
<comment type="caution">
    <text evidence="9">The sequence shown here is derived from an EMBL/GenBank/DDBJ whole genome shotgun (WGS) entry which is preliminary data.</text>
</comment>
<gene>
    <name evidence="9" type="ORF">E6H00_17985</name>
</gene>
<dbReference type="GO" id="GO:0055085">
    <property type="term" value="P:transmembrane transport"/>
    <property type="evidence" value="ECO:0007669"/>
    <property type="project" value="InterPro"/>
</dbReference>
<feature type="domain" description="ABC transmembrane type-1" evidence="8">
    <location>
        <begin position="95"/>
        <end position="296"/>
    </location>
</feature>
<dbReference type="Proteomes" id="UP000318509">
    <property type="component" value="Unassembled WGS sequence"/>
</dbReference>
<dbReference type="GO" id="GO:0005886">
    <property type="term" value="C:plasma membrane"/>
    <property type="evidence" value="ECO:0007669"/>
    <property type="project" value="UniProtKB-SubCell"/>
</dbReference>
<feature type="transmembrane region" description="Helical" evidence="7">
    <location>
        <begin position="273"/>
        <end position="299"/>
    </location>
</feature>
<keyword evidence="5 7" id="KW-1133">Transmembrane helix</keyword>
<organism evidence="9 10">
    <name type="scientific">Candidatus Segetimicrobium genomatis</name>
    <dbReference type="NCBI Taxonomy" id="2569760"/>
    <lineage>
        <taxon>Bacteria</taxon>
        <taxon>Bacillati</taxon>
        <taxon>Candidatus Sysuimicrobiota</taxon>
        <taxon>Candidatus Sysuimicrobiia</taxon>
        <taxon>Candidatus Sysuimicrobiales</taxon>
        <taxon>Candidatus Segetimicrobiaceae</taxon>
        <taxon>Candidatus Segetimicrobium</taxon>
    </lineage>
</organism>
<accession>A0A537JSR3</accession>
<evidence type="ECO:0000256" key="5">
    <source>
        <dbReference type="ARBA" id="ARBA00022989"/>
    </source>
</evidence>
<dbReference type="Pfam" id="PF19300">
    <property type="entry name" value="BPD_transp_1_N"/>
    <property type="match status" value="1"/>
</dbReference>
<name>A0A537JSR3_9BACT</name>
<keyword evidence="2 7" id="KW-0813">Transport</keyword>
<dbReference type="InterPro" id="IPR045621">
    <property type="entry name" value="BPD_transp_1_N"/>
</dbReference>
<keyword evidence="4 7" id="KW-0812">Transmembrane</keyword>
<sequence length="306" mass="32549">MIGYTLRRAGMTLLVLLAVSVLVFLMSHLTPGDPATIMLGENASRADVLRLRHELGLDRPLPVQYGRYLLNVLRGDLGRSIRSGRPVAGEIWERFPPTLQLTLAATAVAVAAGVLLGALAATSRNRAVEALLMSASLMGISMPSFWLGLLLILLFGLVLHWLPIAGGSGWRALVLPAVTLAAQAAAVLARLTRASLLEVLPSDYVRTARAKGVASRRVLFHHALRNALIPVVTVIGLQFGGLLGGAVIVESVFARSGLGRFAVGAIQARDFPLIQGIVVFAAAVYALVNLSVDVLYLALDPRISYD</sequence>
<dbReference type="SUPFAM" id="SSF161098">
    <property type="entry name" value="MetI-like"/>
    <property type="match status" value="1"/>
</dbReference>
<feature type="transmembrane region" description="Helical" evidence="7">
    <location>
        <begin position="227"/>
        <end position="253"/>
    </location>
</feature>
<keyword evidence="6 7" id="KW-0472">Membrane</keyword>
<evidence type="ECO:0000313" key="9">
    <source>
        <dbReference type="EMBL" id="TMI86573.1"/>
    </source>
</evidence>
<dbReference type="Gene3D" id="1.10.3720.10">
    <property type="entry name" value="MetI-like"/>
    <property type="match status" value="1"/>
</dbReference>
<evidence type="ECO:0000256" key="4">
    <source>
        <dbReference type="ARBA" id="ARBA00022692"/>
    </source>
</evidence>
<evidence type="ECO:0000313" key="10">
    <source>
        <dbReference type="Proteomes" id="UP000318509"/>
    </source>
</evidence>
<dbReference type="EMBL" id="VBAK01000196">
    <property type="protein sequence ID" value="TMI86573.1"/>
    <property type="molecule type" value="Genomic_DNA"/>
</dbReference>
<dbReference type="Pfam" id="PF00528">
    <property type="entry name" value="BPD_transp_1"/>
    <property type="match status" value="1"/>
</dbReference>
<reference evidence="9 10" key="1">
    <citation type="journal article" date="2019" name="Nat. Microbiol.">
        <title>Mediterranean grassland soil C-N compound turnover is dependent on rainfall and depth, and is mediated by genomically divergent microorganisms.</title>
        <authorList>
            <person name="Diamond S."/>
            <person name="Andeer P.F."/>
            <person name="Li Z."/>
            <person name="Crits-Christoph A."/>
            <person name="Burstein D."/>
            <person name="Anantharaman K."/>
            <person name="Lane K.R."/>
            <person name="Thomas B.C."/>
            <person name="Pan C."/>
            <person name="Northen T.R."/>
            <person name="Banfield J.F."/>
        </authorList>
    </citation>
    <scope>NUCLEOTIDE SEQUENCE [LARGE SCALE GENOMIC DNA]</scope>
    <source>
        <strain evidence="9">NP_3</strain>
    </source>
</reference>